<gene>
    <name evidence="2" type="ORF">PRK78_002512</name>
</gene>
<evidence type="ECO:0000313" key="3">
    <source>
        <dbReference type="Proteomes" id="UP001219355"/>
    </source>
</evidence>
<accession>A0AAF0DEZ6</accession>
<keyword evidence="3" id="KW-1185">Reference proteome</keyword>
<dbReference type="EMBL" id="CP120628">
    <property type="protein sequence ID" value="WEW57053.1"/>
    <property type="molecule type" value="Genomic_DNA"/>
</dbReference>
<sequence length="112" mass="12131">MAKIQKNADIHAAKRMGMMKTGERRWMRMSQGMDKLQDGGQQGESGRASGMRIGGMDGVLDVVGTEKVFGDLKNAVGGHNRNGAAKMRNKTTKKVYMAATIENGGTTKEIRS</sequence>
<evidence type="ECO:0000313" key="2">
    <source>
        <dbReference type="EMBL" id="WEW57053.1"/>
    </source>
</evidence>
<proteinExistence type="predicted"/>
<dbReference type="Proteomes" id="UP001219355">
    <property type="component" value="Chromosome 2"/>
</dbReference>
<dbReference type="AlphaFoldDB" id="A0AAF0DEZ6"/>
<feature type="region of interest" description="Disordered" evidence="1">
    <location>
        <begin position="1"/>
        <end position="22"/>
    </location>
</feature>
<name>A0AAF0DEZ6_9EURO</name>
<organism evidence="2 3">
    <name type="scientific">Emydomyces testavorans</name>
    <dbReference type="NCBI Taxonomy" id="2070801"/>
    <lineage>
        <taxon>Eukaryota</taxon>
        <taxon>Fungi</taxon>
        <taxon>Dikarya</taxon>
        <taxon>Ascomycota</taxon>
        <taxon>Pezizomycotina</taxon>
        <taxon>Eurotiomycetes</taxon>
        <taxon>Eurotiomycetidae</taxon>
        <taxon>Onygenales</taxon>
        <taxon>Nannizziopsiaceae</taxon>
        <taxon>Emydomyces</taxon>
    </lineage>
</organism>
<evidence type="ECO:0000256" key="1">
    <source>
        <dbReference type="SAM" id="MobiDB-lite"/>
    </source>
</evidence>
<feature type="compositionally biased region" description="Basic and acidic residues" evidence="1">
    <location>
        <begin position="1"/>
        <end position="12"/>
    </location>
</feature>
<protein>
    <submittedName>
        <fullName evidence="2">Uncharacterized protein</fullName>
    </submittedName>
</protein>
<reference evidence="2" key="1">
    <citation type="submission" date="2023-03" db="EMBL/GenBank/DDBJ databases">
        <title>Emydomyces testavorans Genome Sequence.</title>
        <authorList>
            <person name="Hoyer L."/>
        </authorList>
    </citation>
    <scope>NUCLEOTIDE SEQUENCE</scope>
    <source>
        <strain evidence="2">16-2883</strain>
    </source>
</reference>